<name>A0ABU3WWM4_9NOCA</name>
<dbReference type="InterPro" id="IPR009075">
    <property type="entry name" value="AcylCo_DH/oxidase_C"/>
</dbReference>
<keyword evidence="5 6" id="KW-0560">Oxidoreductase</keyword>
<comment type="similarity">
    <text evidence="2 6">Belongs to the acyl-CoA dehydrogenase family.</text>
</comment>
<sequence>MDITYPPEADAYRASLRELLESNLPADWKGIGALPEAEQDTFLQSWRKVLSENGLLAVSLPEEYGGGGLSDIEQVVLNEELMRLGVPDGTENDTLGIKLLCNTLIVLGTEEQKAYFIPKTLSGEIVWCQGYSEPEAGSDLAGMRTRAVLDGDEWVVNGQKTWTSAGSNANWIFAICRTDPAAVKHKGLSFLLIPMDQPGVEVRPILNAAGYTAFNEVFFTDARTAKANVLGGVNSGWNTANTLLGFERGVRATTDAIRFEREIDRLIELARERGLAGDPHIRSELAWCWQRVQTMRFRGYRALTTLLQGGRPGVDGSFSKIYWAEFFQRYTEIGLEILGVEALAPEGQGNNGILVTPQPGTENSTRCWDDIALYARAATIYGGSSQIQRNIIGEQLLGLPKEPRLDGGPFQEIGRRKSA</sequence>
<proteinExistence type="inferred from homology"/>
<comment type="caution">
    <text evidence="10">The sequence shown here is derived from an EMBL/GenBank/DDBJ whole genome shotgun (WGS) entry which is preliminary data.</text>
</comment>
<evidence type="ECO:0000256" key="6">
    <source>
        <dbReference type="RuleBase" id="RU362125"/>
    </source>
</evidence>
<keyword evidence="3 6" id="KW-0285">Flavoprotein</keyword>
<dbReference type="InterPro" id="IPR009100">
    <property type="entry name" value="AcylCoA_DH/oxidase_NM_dom_sf"/>
</dbReference>
<reference evidence="10 11" key="1">
    <citation type="submission" date="2019-10" db="EMBL/GenBank/DDBJ databases">
        <title>Draft Genome Assembly of Rhodococcus zopfii DSM44189.</title>
        <authorList>
            <person name="Sutton J.M."/>
            <person name="Akob D.M."/>
            <person name="Bushman T.J."/>
        </authorList>
    </citation>
    <scope>NUCLEOTIDE SEQUENCE [LARGE SCALE GENOMIC DNA]</scope>
    <source>
        <strain evidence="10 11">DSM 44189</strain>
    </source>
</reference>
<gene>
    <name evidence="10" type="ORF">F8M49_28715</name>
</gene>
<accession>A0ABU3WWM4</accession>
<evidence type="ECO:0000259" key="8">
    <source>
        <dbReference type="Pfam" id="PF02770"/>
    </source>
</evidence>
<evidence type="ECO:0000313" key="10">
    <source>
        <dbReference type="EMBL" id="MDV2478404.1"/>
    </source>
</evidence>
<dbReference type="Proteomes" id="UP001275440">
    <property type="component" value="Unassembled WGS sequence"/>
</dbReference>
<dbReference type="InterPro" id="IPR037069">
    <property type="entry name" value="AcylCoA_DH/ox_N_sf"/>
</dbReference>
<keyword evidence="4 6" id="KW-0274">FAD</keyword>
<dbReference type="Gene3D" id="2.40.110.10">
    <property type="entry name" value="Butyryl-CoA Dehydrogenase, subunit A, domain 2"/>
    <property type="match status" value="1"/>
</dbReference>
<evidence type="ECO:0000259" key="9">
    <source>
        <dbReference type="Pfam" id="PF02771"/>
    </source>
</evidence>
<evidence type="ECO:0000256" key="2">
    <source>
        <dbReference type="ARBA" id="ARBA00009347"/>
    </source>
</evidence>
<evidence type="ECO:0000256" key="1">
    <source>
        <dbReference type="ARBA" id="ARBA00001974"/>
    </source>
</evidence>
<dbReference type="SUPFAM" id="SSF47203">
    <property type="entry name" value="Acyl-CoA dehydrogenase C-terminal domain-like"/>
    <property type="match status" value="1"/>
</dbReference>
<dbReference type="PANTHER" id="PTHR43292">
    <property type="entry name" value="ACYL-COA DEHYDROGENASE"/>
    <property type="match status" value="1"/>
</dbReference>
<dbReference type="InterPro" id="IPR046373">
    <property type="entry name" value="Acyl-CoA_Oxase/DH_mid-dom_sf"/>
</dbReference>
<dbReference type="Pfam" id="PF02770">
    <property type="entry name" value="Acyl-CoA_dh_M"/>
    <property type="match status" value="1"/>
</dbReference>
<evidence type="ECO:0000256" key="3">
    <source>
        <dbReference type="ARBA" id="ARBA00022630"/>
    </source>
</evidence>
<feature type="domain" description="Acyl-CoA dehydrogenase/oxidase C-terminal" evidence="7">
    <location>
        <begin position="234"/>
        <end position="397"/>
    </location>
</feature>
<organism evidence="10 11">
    <name type="scientific">Rhodococcus zopfii</name>
    <dbReference type="NCBI Taxonomy" id="43772"/>
    <lineage>
        <taxon>Bacteria</taxon>
        <taxon>Bacillati</taxon>
        <taxon>Actinomycetota</taxon>
        <taxon>Actinomycetes</taxon>
        <taxon>Mycobacteriales</taxon>
        <taxon>Nocardiaceae</taxon>
        <taxon>Rhodococcus</taxon>
    </lineage>
</organism>
<keyword evidence="11" id="KW-1185">Reference proteome</keyword>
<evidence type="ECO:0000313" key="11">
    <source>
        <dbReference type="Proteomes" id="UP001275440"/>
    </source>
</evidence>
<feature type="domain" description="Acyl-CoA dehydrogenase/oxidase N-terminal" evidence="9">
    <location>
        <begin position="7"/>
        <end position="124"/>
    </location>
</feature>
<dbReference type="PANTHER" id="PTHR43292:SF3">
    <property type="entry name" value="ACYL-COA DEHYDROGENASE FADE29"/>
    <property type="match status" value="1"/>
</dbReference>
<dbReference type="InterPro" id="IPR036250">
    <property type="entry name" value="AcylCo_DH-like_C"/>
</dbReference>
<dbReference type="Gene3D" id="1.20.140.10">
    <property type="entry name" value="Butyryl-CoA Dehydrogenase, subunit A, domain 3"/>
    <property type="match status" value="1"/>
</dbReference>
<evidence type="ECO:0000259" key="7">
    <source>
        <dbReference type="Pfam" id="PF00441"/>
    </source>
</evidence>
<dbReference type="Pfam" id="PF00441">
    <property type="entry name" value="Acyl-CoA_dh_1"/>
    <property type="match status" value="1"/>
</dbReference>
<evidence type="ECO:0000256" key="4">
    <source>
        <dbReference type="ARBA" id="ARBA00022827"/>
    </source>
</evidence>
<comment type="cofactor">
    <cofactor evidence="1 6">
        <name>FAD</name>
        <dbReference type="ChEBI" id="CHEBI:57692"/>
    </cofactor>
</comment>
<dbReference type="EMBL" id="WBMO01000005">
    <property type="protein sequence ID" value="MDV2478404.1"/>
    <property type="molecule type" value="Genomic_DNA"/>
</dbReference>
<feature type="domain" description="Acyl-CoA oxidase/dehydrogenase middle" evidence="8">
    <location>
        <begin position="128"/>
        <end position="221"/>
    </location>
</feature>
<dbReference type="Pfam" id="PF02771">
    <property type="entry name" value="Acyl-CoA_dh_N"/>
    <property type="match status" value="1"/>
</dbReference>
<evidence type="ECO:0000256" key="5">
    <source>
        <dbReference type="ARBA" id="ARBA00023002"/>
    </source>
</evidence>
<dbReference type="Gene3D" id="1.10.540.10">
    <property type="entry name" value="Acyl-CoA dehydrogenase/oxidase, N-terminal domain"/>
    <property type="match status" value="1"/>
</dbReference>
<dbReference type="SUPFAM" id="SSF56645">
    <property type="entry name" value="Acyl-CoA dehydrogenase NM domain-like"/>
    <property type="match status" value="1"/>
</dbReference>
<protein>
    <submittedName>
        <fullName evidence="10">Acyl-CoA dehydrogenase</fullName>
    </submittedName>
</protein>
<dbReference type="InterPro" id="IPR006091">
    <property type="entry name" value="Acyl-CoA_Oxase/DH_mid-dom"/>
</dbReference>
<dbReference type="InterPro" id="IPR052161">
    <property type="entry name" value="Mycobact_Acyl-CoA_DH"/>
</dbReference>
<dbReference type="InterPro" id="IPR013786">
    <property type="entry name" value="AcylCoA_DH/ox_N"/>
</dbReference>